<dbReference type="VEuPathDB" id="VectorBase:LLOJ003767"/>
<reference evidence="2" key="3">
    <citation type="submission" date="2020-05" db="UniProtKB">
        <authorList>
            <consortium name="EnsemblMetazoa"/>
        </authorList>
    </citation>
    <scope>IDENTIFICATION</scope>
    <source>
        <strain evidence="2">Jacobina</strain>
    </source>
</reference>
<dbReference type="EMBL" id="GITU01010310">
    <property type="protein sequence ID" value="MBC1179013.1"/>
    <property type="molecule type" value="Transcribed_RNA"/>
</dbReference>
<evidence type="ECO:0000313" key="3">
    <source>
        <dbReference type="Proteomes" id="UP000092461"/>
    </source>
</evidence>
<evidence type="ECO:0000313" key="1">
    <source>
        <dbReference type="EMBL" id="MBC1179013.1"/>
    </source>
</evidence>
<reference evidence="3" key="1">
    <citation type="submission" date="2012-05" db="EMBL/GenBank/DDBJ databases">
        <title>Whole Genome Assembly of Lutzomyia longipalpis.</title>
        <authorList>
            <person name="Richards S."/>
            <person name="Qu C."/>
            <person name="Dillon R."/>
            <person name="Worley K."/>
            <person name="Scherer S."/>
            <person name="Batterton M."/>
            <person name="Taylor A."/>
            <person name="Hawes A."/>
            <person name="Hernandez B."/>
            <person name="Kovar C."/>
            <person name="Mandapat C."/>
            <person name="Pham C."/>
            <person name="Qu C."/>
            <person name="Jing C."/>
            <person name="Bess C."/>
            <person name="Bandaranaike D."/>
            <person name="Ngo D."/>
            <person name="Ongeri F."/>
            <person name="Arias F."/>
            <person name="Lara F."/>
            <person name="Weissenberger G."/>
            <person name="Kamau G."/>
            <person name="Han H."/>
            <person name="Shen H."/>
            <person name="Dinh H."/>
            <person name="Khalil I."/>
            <person name="Jones J."/>
            <person name="Shafer J."/>
            <person name="Jayaseelan J."/>
            <person name="Quiroz J."/>
            <person name="Blankenburg K."/>
            <person name="Nguyen L."/>
            <person name="Jackson L."/>
            <person name="Francisco L."/>
            <person name="Tang L.-Y."/>
            <person name="Pu L.-L."/>
            <person name="Perales L."/>
            <person name="Lorensuhewa L."/>
            <person name="Munidasa M."/>
            <person name="Coyle M."/>
            <person name="Taylor M."/>
            <person name="Puazo M."/>
            <person name="Firestine M."/>
            <person name="Scheel M."/>
            <person name="Javaid M."/>
            <person name="Wang M."/>
            <person name="Li M."/>
            <person name="Tabassum N."/>
            <person name="Saada N."/>
            <person name="Osuji N."/>
            <person name="Aqrawi P."/>
            <person name="Fu Q."/>
            <person name="Thornton R."/>
            <person name="Raj R."/>
            <person name="Goodspeed R."/>
            <person name="Mata R."/>
            <person name="Najjar R."/>
            <person name="Gubbala S."/>
            <person name="Lee S."/>
            <person name="Denson S."/>
            <person name="Patil S."/>
            <person name="Macmil S."/>
            <person name="Qi S."/>
            <person name="Matskevitch T."/>
            <person name="Palculict T."/>
            <person name="Mathew T."/>
            <person name="Vee V."/>
            <person name="Velamala V."/>
            <person name="Korchina V."/>
            <person name="Cai W."/>
            <person name="Liu W."/>
            <person name="Dai W."/>
            <person name="Zou X."/>
            <person name="Zhu Y."/>
            <person name="Zhang Y."/>
            <person name="Wu Y.-Q."/>
            <person name="Xin Y."/>
            <person name="Nazarath L."/>
            <person name="Kovar C."/>
            <person name="Han Y."/>
            <person name="Muzny D."/>
            <person name="Gibbs R."/>
        </authorList>
    </citation>
    <scope>NUCLEOTIDE SEQUENCE [LARGE SCALE GENOMIC DNA]</scope>
    <source>
        <strain evidence="3">Jacobina</strain>
    </source>
</reference>
<dbReference type="Proteomes" id="UP000092461">
    <property type="component" value="Unassembled WGS sequence"/>
</dbReference>
<sequence length="98" mass="11461">MKNLFERLIKHPAVGNSRQSYSCTPTMRILFVILAILMAACAARHHHRGHQVHIQASHEHENHANANNHHVDHHSEGSNWWYNVPHYDYYGREHLSKP</sequence>
<reference evidence="1" key="2">
    <citation type="journal article" date="2020" name="BMC">
        <title>Leishmania infection induces a limited differential gene expression in the sand fly midgut.</title>
        <authorList>
            <person name="Coutinho-Abreu I.V."/>
            <person name="Serafim T.D."/>
            <person name="Meneses C."/>
            <person name="Kamhawi S."/>
            <person name="Oliveira F."/>
            <person name="Valenzuela J.G."/>
        </authorList>
    </citation>
    <scope>NUCLEOTIDE SEQUENCE</scope>
    <source>
        <strain evidence="1">Jacobina</strain>
        <tissue evidence="1">Midgut</tissue>
    </source>
</reference>
<accession>A0A1B0CH55</accession>
<dbReference type="EMBL" id="AJWK01012058">
    <property type="status" value="NOT_ANNOTATED_CDS"/>
    <property type="molecule type" value="Genomic_DNA"/>
</dbReference>
<keyword evidence="3" id="KW-1185">Reference proteome</keyword>
<dbReference type="EnsemblMetazoa" id="LLOJ003767-RA">
    <property type="protein sequence ID" value="LLOJ003767-PA"/>
    <property type="gene ID" value="LLOJ003767"/>
</dbReference>
<organism evidence="2 3">
    <name type="scientific">Lutzomyia longipalpis</name>
    <name type="common">Sand fly</name>
    <dbReference type="NCBI Taxonomy" id="7200"/>
    <lineage>
        <taxon>Eukaryota</taxon>
        <taxon>Metazoa</taxon>
        <taxon>Ecdysozoa</taxon>
        <taxon>Arthropoda</taxon>
        <taxon>Hexapoda</taxon>
        <taxon>Insecta</taxon>
        <taxon>Pterygota</taxon>
        <taxon>Neoptera</taxon>
        <taxon>Endopterygota</taxon>
        <taxon>Diptera</taxon>
        <taxon>Nematocera</taxon>
        <taxon>Psychodoidea</taxon>
        <taxon>Psychodidae</taxon>
        <taxon>Lutzomyia</taxon>
        <taxon>Lutzomyia</taxon>
    </lineage>
</organism>
<evidence type="ECO:0000313" key="2">
    <source>
        <dbReference type="EnsemblMetazoa" id="LLOJ003767-PA"/>
    </source>
</evidence>
<dbReference type="AlphaFoldDB" id="A0A1B0CH55"/>
<protein>
    <submittedName>
        <fullName evidence="1 2">Uncharacterized protein</fullName>
    </submittedName>
</protein>
<proteinExistence type="predicted"/>
<name>A0A1B0CH55_LUTLO</name>